<proteinExistence type="predicted"/>
<dbReference type="PANTHER" id="PTHR14859:SF1">
    <property type="entry name" value="PGAP2-INTERACTING PROTEIN"/>
    <property type="match status" value="1"/>
</dbReference>
<accession>A0A1I2JZK3</accession>
<name>A0A1I2JZK3_9ACTN</name>
<keyword evidence="3" id="KW-0378">Hydrolase</keyword>
<keyword evidence="3" id="KW-0255">Endonuclease</keyword>
<dbReference type="EMBL" id="FONR01000009">
    <property type="protein sequence ID" value="SFF60342.1"/>
    <property type="molecule type" value="Genomic_DNA"/>
</dbReference>
<dbReference type="AlphaFoldDB" id="A0A1I2JZK3"/>
<dbReference type="PANTHER" id="PTHR14859">
    <property type="entry name" value="CALCOFLUOR WHITE HYPERSENSITIVE PROTEIN PRECURSOR"/>
    <property type="match status" value="1"/>
</dbReference>
<dbReference type="GO" id="GO:0016020">
    <property type="term" value="C:membrane"/>
    <property type="evidence" value="ECO:0007669"/>
    <property type="project" value="GOC"/>
</dbReference>
<dbReference type="Gene3D" id="3.60.10.10">
    <property type="entry name" value="Endonuclease/exonuclease/phosphatase"/>
    <property type="match status" value="1"/>
</dbReference>
<evidence type="ECO:0000313" key="4">
    <source>
        <dbReference type="Proteomes" id="UP000181942"/>
    </source>
</evidence>
<reference evidence="3 4" key="1">
    <citation type="submission" date="2016-10" db="EMBL/GenBank/DDBJ databases">
        <authorList>
            <person name="de Groot N.N."/>
        </authorList>
    </citation>
    <scope>NUCLEOTIDE SEQUENCE [LARGE SCALE GENOMIC DNA]</scope>
    <source>
        <strain evidence="3 4">OK461</strain>
    </source>
</reference>
<evidence type="ECO:0000256" key="1">
    <source>
        <dbReference type="SAM" id="MobiDB-lite"/>
    </source>
</evidence>
<gene>
    <name evidence="3" type="ORF">SAMN02787118_109195</name>
</gene>
<dbReference type="InterPro" id="IPR036691">
    <property type="entry name" value="Endo/exonu/phosph_ase_sf"/>
</dbReference>
<dbReference type="SUPFAM" id="SSF56219">
    <property type="entry name" value="DNase I-like"/>
    <property type="match status" value="1"/>
</dbReference>
<keyword evidence="3" id="KW-0269">Exonuclease</keyword>
<dbReference type="GO" id="GO:0004519">
    <property type="term" value="F:endonuclease activity"/>
    <property type="evidence" value="ECO:0007669"/>
    <property type="project" value="UniProtKB-KW"/>
</dbReference>
<dbReference type="InterPro" id="IPR005135">
    <property type="entry name" value="Endo/exonuclease/phosphatase"/>
</dbReference>
<evidence type="ECO:0000313" key="3">
    <source>
        <dbReference type="EMBL" id="SFF60342.1"/>
    </source>
</evidence>
<dbReference type="Proteomes" id="UP000181942">
    <property type="component" value="Unassembled WGS sequence"/>
</dbReference>
<dbReference type="GO" id="GO:0004527">
    <property type="term" value="F:exonuclease activity"/>
    <property type="evidence" value="ECO:0007669"/>
    <property type="project" value="UniProtKB-KW"/>
</dbReference>
<dbReference type="GO" id="GO:0006506">
    <property type="term" value="P:GPI anchor biosynthetic process"/>
    <property type="evidence" value="ECO:0007669"/>
    <property type="project" value="TreeGrafter"/>
</dbReference>
<feature type="region of interest" description="Disordered" evidence="1">
    <location>
        <begin position="25"/>
        <end position="44"/>
    </location>
</feature>
<sequence length="304" mass="32439">MNQRSQRDQGTHRRPVRLATFNVLHGRPLPDGGPLSPAPHPAEGPLARAVQSLDADVLALQELDRLQERSGGVDQAPVAADAAGLKHWRYASAFHARSTADRGWILDPAEPGLRVYGPQDAGSATDVPSHGIALLSRFPVRHWRARRLAPAPLGMPLRMAGRPGLTLVRDQPRAALAAVLEGPGGPFTAVAVHLSFVPGWNVAQLLAVRDWIADLPPPHVLLGDFNLIGALPRVVLNAPGKTRTPPSPRGWFDLARSPTYPAHRPVVQLDHVLATGVGAAAVSGMRTPATGISDHRPLVLELSL</sequence>
<feature type="domain" description="Endonuclease/exonuclease/phosphatase" evidence="2">
    <location>
        <begin position="19"/>
        <end position="295"/>
    </location>
</feature>
<dbReference type="RefSeq" id="WP_218171504.1">
    <property type="nucleotide sequence ID" value="NZ_FONR01000009.1"/>
</dbReference>
<dbReference type="InterPro" id="IPR051916">
    <property type="entry name" value="GPI-anchor_lipid_remodeler"/>
</dbReference>
<evidence type="ECO:0000259" key="2">
    <source>
        <dbReference type="Pfam" id="PF03372"/>
    </source>
</evidence>
<keyword evidence="3" id="KW-0540">Nuclease</keyword>
<dbReference type="Pfam" id="PF03372">
    <property type="entry name" value="Exo_endo_phos"/>
    <property type="match status" value="1"/>
</dbReference>
<organism evidence="3 4">
    <name type="scientific">Streptomyces mirabilis</name>
    <dbReference type="NCBI Taxonomy" id="68239"/>
    <lineage>
        <taxon>Bacteria</taxon>
        <taxon>Bacillati</taxon>
        <taxon>Actinomycetota</taxon>
        <taxon>Actinomycetes</taxon>
        <taxon>Kitasatosporales</taxon>
        <taxon>Streptomycetaceae</taxon>
        <taxon>Streptomyces</taxon>
    </lineage>
</organism>
<protein>
    <submittedName>
        <fullName evidence="3">Metal-dependent hydrolase, endonuclease/exonuclease/phosphatase family</fullName>
    </submittedName>
</protein>